<feature type="domain" description="EF-hand" evidence="7">
    <location>
        <begin position="2"/>
        <end position="37"/>
    </location>
</feature>
<accession>A0A183J5V8</accession>
<proteinExistence type="inferred from homology"/>
<dbReference type="Gene3D" id="1.10.238.10">
    <property type="entry name" value="EF-hand"/>
    <property type="match status" value="2"/>
</dbReference>
<dbReference type="InterPro" id="IPR003162">
    <property type="entry name" value="TFIID-31"/>
</dbReference>
<dbReference type="FunFam" id="1.10.238.10:FF:000003">
    <property type="entry name" value="Calmodulin A"/>
    <property type="match status" value="1"/>
</dbReference>
<keyword evidence="9" id="KW-1185">Reference proteome</keyword>
<reference evidence="10" key="1">
    <citation type="submission" date="2016-06" db="UniProtKB">
        <authorList>
            <consortium name="WormBaseParasite"/>
        </authorList>
    </citation>
    <scope>IDENTIFICATION</scope>
</reference>
<comment type="subcellular location">
    <subcellularLocation>
        <location evidence="1">Nucleus</location>
    </subcellularLocation>
</comment>
<dbReference type="OrthoDB" id="5959761at2759"/>
<dbReference type="SUPFAM" id="SSF47473">
    <property type="entry name" value="EF-hand"/>
    <property type="match status" value="1"/>
</dbReference>
<dbReference type="SUPFAM" id="SSF47113">
    <property type="entry name" value="Histone-fold"/>
    <property type="match status" value="2"/>
</dbReference>
<evidence type="ECO:0000313" key="10">
    <source>
        <dbReference type="WBParaSite" id="SBAD_0001164001-mRNA-1"/>
    </source>
</evidence>
<keyword evidence="3" id="KW-0677">Repeat</keyword>
<dbReference type="Gene3D" id="1.10.20.10">
    <property type="entry name" value="Histone, subunit A"/>
    <property type="match status" value="2"/>
</dbReference>
<dbReference type="SMART" id="SM00054">
    <property type="entry name" value="EFh"/>
    <property type="match status" value="2"/>
</dbReference>
<dbReference type="GO" id="GO:0005669">
    <property type="term" value="C:transcription factor TFIID complex"/>
    <property type="evidence" value="ECO:0007669"/>
    <property type="project" value="TreeGrafter"/>
</dbReference>
<dbReference type="Proteomes" id="UP000270296">
    <property type="component" value="Unassembled WGS sequence"/>
</dbReference>
<evidence type="ECO:0000256" key="1">
    <source>
        <dbReference type="ARBA" id="ARBA00004123"/>
    </source>
</evidence>
<evidence type="ECO:0000256" key="2">
    <source>
        <dbReference type="ARBA" id="ARBA00007646"/>
    </source>
</evidence>
<gene>
    <name evidence="8" type="ORF">SBAD_LOCUS11256</name>
</gene>
<evidence type="ECO:0000313" key="9">
    <source>
        <dbReference type="Proteomes" id="UP000270296"/>
    </source>
</evidence>
<dbReference type="GO" id="GO:0000124">
    <property type="term" value="C:SAGA complex"/>
    <property type="evidence" value="ECO:0007669"/>
    <property type="project" value="TreeGrafter"/>
</dbReference>
<dbReference type="InterPro" id="IPR051431">
    <property type="entry name" value="TFIID_subunit_9"/>
</dbReference>
<keyword evidence="4" id="KW-0805">Transcription regulation</keyword>
<protein>
    <submittedName>
        <fullName evidence="10">EF-hand domain-containing protein</fullName>
    </submittedName>
</protein>
<dbReference type="InterPro" id="IPR002048">
    <property type="entry name" value="EF_hand_dom"/>
</dbReference>
<reference evidence="8 9" key="2">
    <citation type="submission" date="2018-11" db="EMBL/GenBank/DDBJ databases">
        <authorList>
            <consortium name="Pathogen Informatics"/>
        </authorList>
    </citation>
    <scope>NUCLEOTIDE SEQUENCE [LARGE SCALE GENOMIC DNA]</scope>
</reference>
<name>A0A183J5V8_9BILA</name>
<dbReference type="GO" id="GO:0005509">
    <property type="term" value="F:calcium ion binding"/>
    <property type="evidence" value="ECO:0007669"/>
    <property type="project" value="InterPro"/>
</dbReference>
<dbReference type="CDD" id="cd07979">
    <property type="entry name" value="HFD_TAF9"/>
    <property type="match status" value="2"/>
</dbReference>
<keyword evidence="6" id="KW-0539">Nucleus</keyword>
<comment type="similarity">
    <text evidence="2">Belongs to the TAF9 family.</text>
</comment>
<dbReference type="Pfam" id="PF02291">
    <property type="entry name" value="TFIID-31kDa"/>
    <property type="match status" value="2"/>
</dbReference>
<evidence type="ECO:0000259" key="7">
    <source>
        <dbReference type="PROSITE" id="PS50222"/>
    </source>
</evidence>
<keyword evidence="5" id="KW-0804">Transcription</keyword>
<dbReference type="Pfam" id="PF13499">
    <property type="entry name" value="EF-hand_7"/>
    <property type="match status" value="1"/>
</dbReference>
<dbReference type="WBParaSite" id="SBAD_0001164001-mRNA-1">
    <property type="protein sequence ID" value="SBAD_0001164001-mRNA-1"/>
    <property type="gene ID" value="SBAD_0001164001"/>
</dbReference>
<dbReference type="EMBL" id="UZAM01015340">
    <property type="protein sequence ID" value="VDP38460.1"/>
    <property type="molecule type" value="Genomic_DNA"/>
</dbReference>
<dbReference type="GO" id="GO:0003713">
    <property type="term" value="F:transcription coactivator activity"/>
    <property type="evidence" value="ECO:0007669"/>
    <property type="project" value="TreeGrafter"/>
</dbReference>
<dbReference type="GO" id="GO:0046982">
    <property type="term" value="F:protein heterodimerization activity"/>
    <property type="evidence" value="ECO:0007669"/>
    <property type="project" value="InterPro"/>
</dbReference>
<dbReference type="PANTHER" id="PTHR48068">
    <property type="entry name" value="TAF9 RNA POLYMERASE II, TATA BOX-BINDING PROTEIN (TBP)-ASSOCIATED FACTOR"/>
    <property type="match status" value="1"/>
</dbReference>
<organism evidence="10">
    <name type="scientific">Soboliphyme baturini</name>
    <dbReference type="NCBI Taxonomy" id="241478"/>
    <lineage>
        <taxon>Eukaryota</taxon>
        <taxon>Metazoa</taxon>
        <taxon>Ecdysozoa</taxon>
        <taxon>Nematoda</taxon>
        <taxon>Enoplea</taxon>
        <taxon>Dorylaimia</taxon>
        <taxon>Dioctophymatida</taxon>
        <taxon>Dioctophymatoidea</taxon>
        <taxon>Soboliphymatidae</taxon>
        <taxon>Soboliphyme</taxon>
    </lineage>
</organism>
<dbReference type="InterPro" id="IPR011992">
    <property type="entry name" value="EF-hand-dom_pair"/>
</dbReference>
<evidence type="ECO:0000256" key="6">
    <source>
        <dbReference type="ARBA" id="ARBA00023242"/>
    </source>
</evidence>
<evidence type="ECO:0000313" key="8">
    <source>
        <dbReference type="EMBL" id="VDP38460.1"/>
    </source>
</evidence>
<dbReference type="AlphaFoldDB" id="A0A183J5V8"/>
<evidence type="ECO:0000256" key="3">
    <source>
        <dbReference type="ARBA" id="ARBA00022737"/>
    </source>
</evidence>
<dbReference type="GO" id="GO:0016251">
    <property type="term" value="F:RNA polymerase II general transcription initiation factor activity"/>
    <property type="evidence" value="ECO:0007669"/>
    <property type="project" value="TreeGrafter"/>
</dbReference>
<evidence type="ECO:0000256" key="4">
    <source>
        <dbReference type="ARBA" id="ARBA00023015"/>
    </source>
</evidence>
<feature type="domain" description="EF-hand" evidence="7">
    <location>
        <begin position="76"/>
        <end position="111"/>
    </location>
</feature>
<sequence length="479" mass="53564">IFFDVDAREVFCSYDTKGDEKICVGQVADVLRALGLNSTEAEIKKCCSHWNSLDTRITFEEFLPIYQTIVKTSENLSAEEFVDGLSHFDKEGNGFISVAELRHILTNLGEKLTDEEVDQLLQGQEDSNGNVNIADFVRPTVGFPWKSFVTLVSITENMPTHSPTDKAYKFIAAIVKSTDGVENYGEGVLEELLNFSYVYTIELLKDAVRYAEFAGRKAVIKEDLLLALEMRKQNANPEGFARQNLQLMKECNMTSLPLMSSAGRVRLHSERYDLVQPPYGLKPGIQHRVPVIAAHRPSSIRSSRLIKHLGIMSMSSHTPKATAIMIAIVKQIGGADDYDEGVINQLLNLSYGYTSEMLEDARKYAEFASRKTIDAEDIQLARQMRMQDPDFIPPSRELFLELAKERNNIALPILKAAGGLRLPADRYCLLQPNHNLKHGIQHVVPPAHSSSSSISGVKYAFIFSVEPRLMCIIFVMGNG</sequence>
<dbReference type="PANTHER" id="PTHR48068:SF4">
    <property type="entry name" value="TATA-BOX BINDING PROTEIN ASSOCIATED FACTOR 9"/>
    <property type="match status" value="1"/>
</dbReference>
<evidence type="ECO:0000256" key="5">
    <source>
        <dbReference type="ARBA" id="ARBA00023163"/>
    </source>
</evidence>
<dbReference type="CDD" id="cd00051">
    <property type="entry name" value="EFh"/>
    <property type="match status" value="1"/>
</dbReference>
<dbReference type="InterPro" id="IPR009072">
    <property type="entry name" value="Histone-fold"/>
</dbReference>
<dbReference type="GO" id="GO:0051123">
    <property type="term" value="P:RNA polymerase II preinitiation complex assembly"/>
    <property type="evidence" value="ECO:0007669"/>
    <property type="project" value="TreeGrafter"/>
</dbReference>
<dbReference type="PROSITE" id="PS50222">
    <property type="entry name" value="EF_HAND_2"/>
    <property type="match status" value="2"/>
</dbReference>